<evidence type="ECO:0000256" key="4">
    <source>
        <dbReference type="PROSITE-ProRule" id="PRU00146"/>
    </source>
</evidence>
<dbReference type="InterPro" id="IPR011011">
    <property type="entry name" value="Znf_FYVE_PHD"/>
</dbReference>
<dbReference type="Pfam" id="PF00628">
    <property type="entry name" value="PHD"/>
    <property type="match status" value="1"/>
</dbReference>
<dbReference type="OrthoDB" id="5989495at2759"/>
<accession>A0A6J8EU80</accession>
<gene>
    <name evidence="7" type="ORF">MCOR_56123</name>
</gene>
<protein>
    <recommendedName>
        <fullName evidence="6">PHD-type domain-containing protein</fullName>
    </recommendedName>
</protein>
<name>A0A6J8EU80_MYTCO</name>
<feature type="signal peptide" evidence="5">
    <location>
        <begin position="1"/>
        <end position="18"/>
    </location>
</feature>
<proteinExistence type="predicted"/>
<dbReference type="PROSITE" id="PS01359">
    <property type="entry name" value="ZF_PHD_1"/>
    <property type="match status" value="1"/>
</dbReference>
<keyword evidence="8" id="KW-1185">Reference proteome</keyword>
<feature type="chain" id="PRO_5027095921" description="PHD-type domain-containing protein" evidence="5">
    <location>
        <begin position="19"/>
        <end position="215"/>
    </location>
</feature>
<dbReference type="Proteomes" id="UP000507470">
    <property type="component" value="Unassembled WGS sequence"/>
</dbReference>
<evidence type="ECO:0000313" key="8">
    <source>
        <dbReference type="Proteomes" id="UP000507470"/>
    </source>
</evidence>
<dbReference type="EMBL" id="CACVKT020009964">
    <property type="protein sequence ID" value="CAC5424199.1"/>
    <property type="molecule type" value="Genomic_DNA"/>
</dbReference>
<feature type="domain" description="PHD-type" evidence="6">
    <location>
        <begin position="98"/>
        <end position="155"/>
    </location>
</feature>
<keyword evidence="1" id="KW-0479">Metal-binding</keyword>
<sequence length="215" mass="24345">MSSLVIFLSLMAAGQVLKTTKTVNHLDHNYPQLTIINSTSIDQQLILEIFKIHINLTNKTGFFHRTHCKQTYYLAYLSMLLIALSNDINLNPGPDKTVFLCGTCDEPVTWEDRGIMCDTCNQWYHTTCQSISSRTYSILLEDSAISWDCIICDCPNYNSVCFEIILSISNSFSILSDTSLKSPLPSDCIKPFHASTPDRKKLDKSPKKYLSRCLL</sequence>
<dbReference type="Gene3D" id="3.30.40.10">
    <property type="entry name" value="Zinc/RING finger domain, C3HC4 (zinc finger)"/>
    <property type="match status" value="1"/>
</dbReference>
<dbReference type="SMART" id="SM00249">
    <property type="entry name" value="PHD"/>
    <property type="match status" value="1"/>
</dbReference>
<dbReference type="SUPFAM" id="SSF57903">
    <property type="entry name" value="FYVE/PHD zinc finger"/>
    <property type="match status" value="1"/>
</dbReference>
<dbReference type="InterPro" id="IPR019786">
    <property type="entry name" value="Zinc_finger_PHD-type_CS"/>
</dbReference>
<dbReference type="InterPro" id="IPR001965">
    <property type="entry name" value="Znf_PHD"/>
</dbReference>
<dbReference type="InterPro" id="IPR019787">
    <property type="entry name" value="Znf_PHD-finger"/>
</dbReference>
<keyword evidence="3" id="KW-0862">Zinc</keyword>
<evidence type="ECO:0000256" key="2">
    <source>
        <dbReference type="ARBA" id="ARBA00022771"/>
    </source>
</evidence>
<dbReference type="InterPro" id="IPR013083">
    <property type="entry name" value="Znf_RING/FYVE/PHD"/>
</dbReference>
<keyword evidence="5" id="KW-0732">Signal</keyword>
<keyword evidence="2 4" id="KW-0863">Zinc-finger</keyword>
<evidence type="ECO:0000256" key="1">
    <source>
        <dbReference type="ARBA" id="ARBA00022723"/>
    </source>
</evidence>
<evidence type="ECO:0000259" key="6">
    <source>
        <dbReference type="PROSITE" id="PS50016"/>
    </source>
</evidence>
<reference evidence="7 8" key="1">
    <citation type="submission" date="2020-06" db="EMBL/GenBank/DDBJ databases">
        <authorList>
            <person name="Li R."/>
            <person name="Bekaert M."/>
        </authorList>
    </citation>
    <scope>NUCLEOTIDE SEQUENCE [LARGE SCALE GENOMIC DNA]</scope>
    <source>
        <strain evidence="8">wild</strain>
    </source>
</reference>
<dbReference type="PROSITE" id="PS50016">
    <property type="entry name" value="ZF_PHD_2"/>
    <property type="match status" value="1"/>
</dbReference>
<evidence type="ECO:0000256" key="5">
    <source>
        <dbReference type="SAM" id="SignalP"/>
    </source>
</evidence>
<dbReference type="GO" id="GO:0008270">
    <property type="term" value="F:zinc ion binding"/>
    <property type="evidence" value="ECO:0007669"/>
    <property type="project" value="UniProtKB-KW"/>
</dbReference>
<organism evidence="7 8">
    <name type="scientific">Mytilus coruscus</name>
    <name type="common">Sea mussel</name>
    <dbReference type="NCBI Taxonomy" id="42192"/>
    <lineage>
        <taxon>Eukaryota</taxon>
        <taxon>Metazoa</taxon>
        <taxon>Spiralia</taxon>
        <taxon>Lophotrochozoa</taxon>
        <taxon>Mollusca</taxon>
        <taxon>Bivalvia</taxon>
        <taxon>Autobranchia</taxon>
        <taxon>Pteriomorphia</taxon>
        <taxon>Mytilida</taxon>
        <taxon>Mytiloidea</taxon>
        <taxon>Mytilidae</taxon>
        <taxon>Mytilinae</taxon>
        <taxon>Mytilus</taxon>
    </lineage>
</organism>
<evidence type="ECO:0000313" key="7">
    <source>
        <dbReference type="EMBL" id="CAC5424199.1"/>
    </source>
</evidence>
<dbReference type="AlphaFoldDB" id="A0A6J8EU80"/>
<evidence type="ECO:0000256" key="3">
    <source>
        <dbReference type="ARBA" id="ARBA00022833"/>
    </source>
</evidence>